<dbReference type="Pfam" id="PF12706">
    <property type="entry name" value="Lactamase_B_2"/>
    <property type="match status" value="1"/>
</dbReference>
<dbReference type="SUPFAM" id="SSF56281">
    <property type="entry name" value="Metallo-hydrolase/oxidoreductase"/>
    <property type="match status" value="2"/>
</dbReference>
<dbReference type="EMBL" id="CAJHIA010000037">
    <property type="protein sequence ID" value="CAD6456543.1"/>
    <property type="molecule type" value="Genomic_DNA"/>
</dbReference>
<dbReference type="CDD" id="cd07718">
    <property type="entry name" value="RNaseZ_ELAC1_ELAC2-C-term-like_MBL-fold"/>
    <property type="match status" value="1"/>
</dbReference>
<feature type="domain" description="tRNase Z endonuclease" evidence="13">
    <location>
        <begin position="120"/>
        <end position="182"/>
    </location>
</feature>
<evidence type="ECO:0000256" key="7">
    <source>
        <dbReference type="ARBA" id="ARBA00022723"/>
    </source>
</evidence>
<dbReference type="OrthoDB" id="527344at2759"/>
<keyword evidence="8" id="KW-0255">Endonuclease</keyword>
<sequence length="946" mass="106334">MQKLSSITRLKLKFRFQNLRYSLRKAIKAFPRKEGYTFPPHPGRLAPLPTQYILENKNNLLVSLKPSSQLTEFENRKRFLILRENQGDVYHSVKYRRPTNDRRARQHRPGELVKMRSYIQFLTTPTVDTPGTTLLLHFDNKRYLIGNISEGTQRACVQGKIGLMKVAEVFMTGKVDWASTGGILGMILTLADATSTSREAQFQHENAKMQKKGALAAKPEKAFLNIHGGENLTHLLATARRFVFRNGMPLYTNEYRPDTAQRTNWSPSWSDDNIKVWAMAIKSEKNPKRNGKRSHDEFSDDSPDGSLAKKSQDLILEEARELQDEEDNKHQIRKSVVSSMFDSDWKLDTLHSMRLKDVRMPAAIFIRDSDGKIQRYQGPKPGGAQELPDIEVLTRKPWPGALVESLPPTKPSTSSVSYIFKNYPQRGKFNAKEAERLNVKRGADYRALVSGKSVIATDGTTVTPEQVLGESKEGNGVAILEVPDVSYIKGLLAREEWKSEEVMAGVKSVIWILGRGVLADPSIQKFMEEHKEFTHVVSSQDNSPNYLAFSSAAAQAIRLHLLDSERFPIPSFSNASEPPSQPVPYLRAKLGKTMLLEPKFEIQDDKCIPYLDTEQVVKEADSEVLALANEARKEITSPEYQAKLDEVQKDIPCKDAEVITLGTGSALPSKYRNVSATLLRIPEYGNYLFDAGENTLGQMKRVFGKDLPGVLSSLKAIWISHLHADHHLGTASVIKAWHEETSKNEATRKNRLAIASDHGMIHWLTEYSEVEHYGFERLELIEMTPAVNNLYEEFTPAQTEAFGLSSIQACQVSHCHGALAVAFNFPNGFKVAYSGDCRPSQDFVRIGQGATLLIHEATFDDELQGDAIAKKHSTTSEAMSIGKGMGARRILLTHFSQRYQKIPVMDSEVTDQVAIVAFDYMKVKISDFSKIAAFRPALLKLYEEKE</sequence>
<accession>A0A8H2ZTY3</accession>
<evidence type="ECO:0000256" key="4">
    <source>
        <dbReference type="ARBA" id="ARBA00012477"/>
    </source>
</evidence>
<evidence type="ECO:0000256" key="5">
    <source>
        <dbReference type="ARBA" id="ARBA00022694"/>
    </source>
</evidence>
<evidence type="ECO:0000313" key="15">
    <source>
        <dbReference type="Proteomes" id="UP000624404"/>
    </source>
</evidence>
<protein>
    <recommendedName>
        <fullName evidence="4">ribonuclease Z</fullName>
        <ecNumber evidence="4">3.1.26.11</ecNumber>
    </recommendedName>
</protein>
<reference evidence="14" key="1">
    <citation type="submission" date="2020-10" db="EMBL/GenBank/DDBJ databases">
        <authorList>
            <person name="Kusch S."/>
        </authorList>
    </citation>
    <scope>NUCLEOTIDE SEQUENCE</scope>
    <source>
        <strain evidence="14">SwB9</strain>
    </source>
</reference>
<comment type="caution">
    <text evidence="14">The sequence shown here is derived from an EMBL/GenBank/DDBJ whole genome shotgun (WGS) entry which is preliminary data.</text>
</comment>
<keyword evidence="7" id="KW-0479">Metal-binding</keyword>
<dbReference type="EC" id="3.1.26.11" evidence="4"/>
<dbReference type="Gene3D" id="3.60.15.10">
    <property type="entry name" value="Ribonuclease Z/Hydroxyacylglutathione hydrolase-like"/>
    <property type="match status" value="2"/>
</dbReference>
<keyword evidence="5" id="KW-0819">tRNA processing</keyword>
<keyword evidence="15" id="KW-1185">Reference proteome</keyword>
<feature type="compositionally biased region" description="Basic and acidic residues" evidence="11">
    <location>
        <begin position="282"/>
        <end position="297"/>
    </location>
</feature>
<organism evidence="14 15">
    <name type="scientific">Sclerotinia trifoliorum</name>
    <dbReference type="NCBI Taxonomy" id="28548"/>
    <lineage>
        <taxon>Eukaryota</taxon>
        <taxon>Fungi</taxon>
        <taxon>Dikarya</taxon>
        <taxon>Ascomycota</taxon>
        <taxon>Pezizomycotina</taxon>
        <taxon>Leotiomycetes</taxon>
        <taxon>Helotiales</taxon>
        <taxon>Sclerotiniaceae</taxon>
        <taxon>Sclerotinia</taxon>
    </lineage>
</organism>
<evidence type="ECO:0000256" key="6">
    <source>
        <dbReference type="ARBA" id="ARBA00022722"/>
    </source>
</evidence>
<dbReference type="PANTHER" id="PTHR12553">
    <property type="entry name" value="ZINC PHOSPHODIESTERASE ELAC PROTEIN 2"/>
    <property type="match status" value="1"/>
</dbReference>
<dbReference type="GO" id="GO:0042781">
    <property type="term" value="F:3'-tRNA processing endoribonuclease activity"/>
    <property type="evidence" value="ECO:0007669"/>
    <property type="project" value="UniProtKB-EC"/>
</dbReference>
<dbReference type="InterPro" id="IPR001279">
    <property type="entry name" value="Metallo-B-lactamas"/>
</dbReference>
<dbReference type="GO" id="GO:1990180">
    <property type="term" value="P:mitochondrial tRNA 3'-end processing"/>
    <property type="evidence" value="ECO:0007669"/>
    <property type="project" value="TreeGrafter"/>
</dbReference>
<dbReference type="InterPro" id="IPR036866">
    <property type="entry name" value="RibonucZ/Hydroxyglut_hydro"/>
</dbReference>
<evidence type="ECO:0000256" key="2">
    <source>
        <dbReference type="ARBA" id="ARBA00001947"/>
    </source>
</evidence>
<feature type="region of interest" description="Disordered" evidence="11">
    <location>
        <begin position="282"/>
        <end position="308"/>
    </location>
</feature>
<dbReference type="InterPro" id="IPR027794">
    <property type="entry name" value="tRNase_Z_dom"/>
</dbReference>
<evidence type="ECO:0000256" key="11">
    <source>
        <dbReference type="SAM" id="MobiDB-lite"/>
    </source>
</evidence>
<evidence type="ECO:0000259" key="12">
    <source>
        <dbReference type="Pfam" id="PF12706"/>
    </source>
</evidence>
<evidence type="ECO:0000256" key="1">
    <source>
        <dbReference type="ARBA" id="ARBA00000402"/>
    </source>
</evidence>
<dbReference type="InterPro" id="IPR047151">
    <property type="entry name" value="RNZ2-like"/>
</dbReference>
<evidence type="ECO:0000256" key="8">
    <source>
        <dbReference type="ARBA" id="ARBA00022759"/>
    </source>
</evidence>
<comment type="similarity">
    <text evidence="3">Belongs to the RNase Z family.</text>
</comment>
<name>A0A8H2ZTY3_9HELO</name>
<evidence type="ECO:0000256" key="9">
    <source>
        <dbReference type="ARBA" id="ARBA00022801"/>
    </source>
</evidence>
<dbReference type="PANTHER" id="PTHR12553:SF49">
    <property type="entry name" value="ZINC PHOSPHODIESTERASE ELAC PROTEIN 2"/>
    <property type="match status" value="1"/>
</dbReference>
<evidence type="ECO:0000259" key="13">
    <source>
        <dbReference type="Pfam" id="PF13691"/>
    </source>
</evidence>
<keyword evidence="9" id="KW-0378">Hydrolase</keyword>
<keyword evidence="6" id="KW-0540">Nuclease</keyword>
<feature type="domain" description="Metallo-beta-lactamase" evidence="12">
    <location>
        <begin position="686"/>
        <end position="895"/>
    </location>
</feature>
<dbReference type="GO" id="GO:0046872">
    <property type="term" value="F:metal ion binding"/>
    <property type="evidence" value="ECO:0007669"/>
    <property type="project" value="UniProtKB-KW"/>
</dbReference>
<proteinExistence type="inferred from homology"/>
<keyword evidence="10" id="KW-0862">Zinc</keyword>
<dbReference type="Proteomes" id="UP000624404">
    <property type="component" value="Unassembled WGS sequence"/>
</dbReference>
<dbReference type="GO" id="GO:0005739">
    <property type="term" value="C:mitochondrion"/>
    <property type="evidence" value="ECO:0007669"/>
    <property type="project" value="TreeGrafter"/>
</dbReference>
<gene>
    <name evidence="14" type="ORF">SCLTRI_LOCUS10471</name>
</gene>
<evidence type="ECO:0000256" key="10">
    <source>
        <dbReference type="ARBA" id="ARBA00022833"/>
    </source>
</evidence>
<dbReference type="Pfam" id="PF13691">
    <property type="entry name" value="Lactamase_B_4"/>
    <property type="match status" value="1"/>
</dbReference>
<comment type="catalytic activity">
    <reaction evidence="1">
        <text>Endonucleolytic cleavage of RNA, removing extra 3' nucleotides from tRNA precursor, generating 3' termini of tRNAs. A 3'-hydroxy group is left at the tRNA terminus and a 5'-phosphoryl group is left at the trailer molecule.</text>
        <dbReference type="EC" id="3.1.26.11"/>
    </reaction>
</comment>
<dbReference type="AlphaFoldDB" id="A0A8H2ZTY3"/>
<comment type="cofactor">
    <cofactor evidence="2">
        <name>Zn(2+)</name>
        <dbReference type="ChEBI" id="CHEBI:29105"/>
    </cofactor>
</comment>
<evidence type="ECO:0000313" key="14">
    <source>
        <dbReference type="EMBL" id="CAD6456543.1"/>
    </source>
</evidence>
<evidence type="ECO:0000256" key="3">
    <source>
        <dbReference type="ARBA" id="ARBA00007823"/>
    </source>
</evidence>